<dbReference type="FunFam" id="3.30.830.10:FF:000004">
    <property type="entry name" value="Putative insulin-degrading enzyme"/>
    <property type="match status" value="1"/>
</dbReference>
<evidence type="ECO:0000256" key="3">
    <source>
        <dbReference type="ARBA" id="ARBA00022723"/>
    </source>
</evidence>
<protein>
    <submittedName>
        <fullName evidence="9">Uncharacterized protein</fullName>
    </submittedName>
</protein>
<evidence type="ECO:0000256" key="6">
    <source>
        <dbReference type="ARBA" id="ARBA00023049"/>
    </source>
</evidence>
<keyword evidence="6" id="KW-0482">Metalloprotease</keyword>
<dbReference type="AlphaFoldDB" id="A0A835QPL7"/>
<dbReference type="Proteomes" id="UP000636800">
    <property type="component" value="Chromosome 7"/>
</dbReference>
<feature type="domain" description="Peptidase M16 C-terminal" evidence="8">
    <location>
        <begin position="193"/>
        <end position="257"/>
    </location>
</feature>
<evidence type="ECO:0000256" key="1">
    <source>
        <dbReference type="ARBA" id="ARBA00007261"/>
    </source>
</evidence>
<comment type="similarity">
    <text evidence="1">Belongs to the peptidase M16 family.</text>
</comment>
<dbReference type="PROSITE" id="PS00143">
    <property type="entry name" value="INSULINASE"/>
    <property type="match status" value="1"/>
</dbReference>
<evidence type="ECO:0000259" key="7">
    <source>
        <dbReference type="Pfam" id="PF00675"/>
    </source>
</evidence>
<keyword evidence="3" id="KW-0479">Metal-binding</keyword>
<comment type="caution">
    <text evidence="9">The sequence shown here is derived from an EMBL/GenBank/DDBJ whole genome shotgun (WGS) entry which is preliminary data.</text>
</comment>
<evidence type="ECO:0000256" key="5">
    <source>
        <dbReference type="ARBA" id="ARBA00022833"/>
    </source>
</evidence>
<evidence type="ECO:0000256" key="2">
    <source>
        <dbReference type="ARBA" id="ARBA00022670"/>
    </source>
</evidence>
<dbReference type="GO" id="GO:0046872">
    <property type="term" value="F:metal ion binding"/>
    <property type="evidence" value="ECO:0007669"/>
    <property type="project" value="UniProtKB-KW"/>
</dbReference>
<keyword evidence="5" id="KW-0862">Zinc</keyword>
<dbReference type="InterPro" id="IPR001431">
    <property type="entry name" value="Pept_M16_Zn_BS"/>
</dbReference>
<proteinExistence type="inferred from homology"/>
<dbReference type="InterPro" id="IPR050626">
    <property type="entry name" value="Peptidase_M16"/>
</dbReference>
<name>A0A835QPL7_VANPL</name>
<keyword evidence="4" id="KW-0378">Hydrolase</keyword>
<reference evidence="9 10" key="1">
    <citation type="journal article" date="2020" name="Nat. Food">
        <title>A phased Vanilla planifolia genome enables genetic improvement of flavour and production.</title>
        <authorList>
            <person name="Hasing T."/>
            <person name="Tang H."/>
            <person name="Brym M."/>
            <person name="Khazi F."/>
            <person name="Huang T."/>
            <person name="Chambers A.H."/>
        </authorList>
    </citation>
    <scope>NUCLEOTIDE SEQUENCE [LARGE SCALE GENOMIC DNA]</scope>
    <source>
        <tissue evidence="9">Leaf</tissue>
    </source>
</reference>
<dbReference type="GO" id="GO:0051603">
    <property type="term" value="P:proteolysis involved in protein catabolic process"/>
    <property type="evidence" value="ECO:0007669"/>
    <property type="project" value="TreeGrafter"/>
</dbReference>
<sequence>MEASNGESEIFKPRNDKREYRRIVLPNSLEALIISDPETDKSAASMDVSVGYFSDPEGVEGLAHFLEHMLFYASEKYPVEDSYSKYITEHGGSTNAFTSMKHTNYYFDINTKFLEEGLDRFAQFFIKPLMSPDATIREIKAVDSENQKNLLSDIWRMDQLQKHLSSKNYPYHKFGTGTWDTLEVKPREKGLDTRLELMGFHEVNYSANIMHLVVYAKETLDEIQALVERKFTDIKNTGRSYLHFPGEPCSSEHLQKIITKLLSKE</sequence>
<dbReference type="Pfam" id="PF05193">
    <property type="entry name" value="Peptidase_M16_C"/>
    <property type="match status" value="1"/>
</dbReference>
<dbReference type="GO" id="GO:0043171">
    <property type="term" value="P:peptide catabolic process"/>
    <property type="evidence" value="ECO:0007669"/>
    <property type="project" value="TreeGrafter"/>
</dbReference>
<dbReference type="InterPro" id="IPR011249">
    <property type="entry name" value="Metalloenz_LuxS/M16"/>
</dbReference>
<keyword evidence="2" id="KW-0645">Protease</keyword>
<dbReference type="GO" id="GO:0005829">
    <property type="term" value="C:cytosol"/>
    <property type="evidence" value="ECO:0007669"/>
    <property type="project" value="TreeGrafter"/>
</dbReference>
<dbReference type="SUPFAM" id="SSF63411">
    <property type="entry name" value="LuxS/MPP-like metallohydrolase"/>
    <property type="match status" value="1"/>
</dbReference>
<dbReference type="InterPro" id="IPR007863">
    <property type="entry name" value="Peptidase_M16_C"/>
</dbReference>
<dbReference type="GO" id="GO:0004222">
    <property type="term" value="F:metalloendopeptidase activity"/>
    <property type="evidence" value="ECO:0007669"/>
    <property type="project" value="InterPro"/>
</dbReference>
<evidence type="ECO:0000259" key="8">
    <source>
        <dbReference type="Pfam" id="PF05193"/>
    </source>
</evidence>
<evidence type="ECO:0000313" key="9">
    <source>
        <dbReference type="EMBL" id="KAG0474075.1"/>
    </source>
</evidence>
<dbReference type="PANTHER" id="PTHR43690:SF18">
    <property type="entry name" value="INSULIN-DEGRADING ENZYME-RELATED"/>
    <property type="match status" value="1"/>
</dbReference>
<evidence type="ECO:0000313" key="10">
    <source>
        <dbReference type="Proteomes" id="UP000636800"/>
    </source>
</evidence>
<feature type="domain" description="Peptidase M16 N-terminal" evidence="7">
    <location>
        <begin position="32"/>
        <end position="165"/>
    </location>
</feature>
<dbReference type="PANTHER" id="PTHR43690">
    <property type="entry name" value="NARDILYSIN"/>
    <property type="match status" value="1"/>
</dbReference>
<dbReference type="EMBL" id="JADCNL010000007">
    <property type="protein sequence ID" value="KAG0474075.1"/>
    <property type="molecule type" value="Genomic_DNA"/>
</dbReference>
<keyword evidence="10" id="KW-1185">Reference proteome</keyword>
<organism evidence="9 10">
    <name type="scientific">Vanilla planifolia</name>
    <name type="common">Vanilla</name>
    <dbReference type="NCBI Taxonomy" id="51239"/>
    <lineage>
        <taxon>Eukaryota</taxon>
        <taxon>Viridiplantae</taxon>
        <taxon>Streptophyta</taxon>
        <taxon>Embryophyta</taxon>
        <taxon>Tracheophyta</taxon>
        <taxon>Spermatophyta</taxon>
        <taxon>Magnoliopsida</taxon>
        <taxon>Liliopsida</taxon>
        <taxon>Asparagales</taxon>
        <taxon>Orchidaceae</taxon>
        <taxon>Vanilloideae</taxon>
        <taxon>Vanilleae</taxon>
        <taxon>Vanilla</taxon>
    </lineage>
</organism>
<gene>
    <name evidence="9" type="ORF">HPP92_015932</name>
</gene>
<accession>A0A835QPL7</accession>
<dbReference type="Gene3D" id="3.30.830.10">
    <property type="entry name" value="Metalloenzyme, LuxS/M16 peptidase-like"/>
    <property type="match status" value="1"/>
</dbReference>
<dbReference type="OrthoDB" id="1928574at2759"/>
<evidence type="ECO:0000256" key="4">
    <source>
        <dbReference type="ARBA" id="ARBA00022801"/>
    </source>
</evidence>
<dbReference type="Pfam" id="PF00675">
    <property type="entry name" value="Peptidase_M16"/>
    <property type="match status" value="1"/>
</dbReference>
<dbReference type="InterPro" id="IPR011765">
    <property type="entry name" value="Pept_M16_N"/>
</dbReference>
<dbReference type="GO" id="GO:0005739">
    <property type="term" value="C:mitochondrion"/>
    <property type="evidence" value="ECO:0007669"/>
    <property type="project" value="TreeGrafter"/>
</dbReference>